<dbReference type="OrthoDB" id="10254720at2759"/>
<dbReference type="PROSITE" id="PS50195">
    <property type="entry name" value="PX"/>
    <property type="match status" value="1"/>
</dbReference>
<comment type="caution">
    <text evidence="2">The sequence shown here is derived from an EMBL/GenBank/DDBJ whole genome shotgun (WGS) entry which is preliminary data.</text>
</comment>
<sequence>MEEIPEASEEGTDSIIQDIPIFEKKPPMIIITSPTFIKENIMKYVSYKIILRDEDNGCTIQRRFSEFKHLRKLLLSIWGGSYIPPLPKSKFIGSFKPDFIEDRRKILEKFLQGCCEIPYIYNFKDFQAFLRLPDTFISPKYSYPDISIILEDTFEDNCRNTVNDDYIEKAGYALKNFQTAIERLKIFEVFIEKSCEKMEKYQISFNKLMNTTRHVASVYLRRRFETKVREMHVNPYWVLNDWVKAEILDTEAIIEALNILNEYGNIVVKLKEKLEQDSIKLQESREGKKNILNIFHIKSPEETIRELTETVERTEADLESCLLIRGTLYYVLFESDIFSFIGKKSTIFQQSLNDFSSKTAEEFEEIIKQINQMAANFSD</sequence>
<accession>A0A1R2CAF8</accession>
<dbReference type="SUPFAM" id="SSF64268">
    <property type="entry name" value="PX domain"/>
    <property type="match status" value="1"/>
</dbReference>
<dbReference type="GO" id="GO:0005768">
    <property type="term" value="C:endosome"/>
    <property type="evidence" value="ECO:0007669"/>
    <property type="project" value="TreeGrafter"/>
</dbReference>
<feature type="domain" description="PX" evidence="1">
    <location>
        <begin position="25"/>
        <end position="137"/>
    </location>
</feature>
<proteinExistence type="predicted"/>
<dbReference type="PANTHER" id="PTHR10555:SF170">
    <property type="entry name" value="FI18122P1"/>
    <property type="match status" value="1"/>
</dbReference>
<dbReference type="Gene3D" id="3.30.1520.10">
    <property type="entry name" value="Phox-like domain"/>
    <property type="match status" value="1"/>
</dbReference>
<keyword evidence="3" id="KW-1185">Reference proteome</keyword>
<dbReference type="EMBL" id="MPUH01000219">
    <property type="protein sequence ID" value="OMJ85987.1"/>
    <property type="molecule type" value="Genomic_DNA"/>
</dbReference>
<dbReference type="CDD" id="cd06093">
    <property type="entry name" value="PX_domain"/>
    <property type="match status" value="1"/>
</dbReference>
<reference evidence="2 3" key="1">
    <citation type="submission" date="2016-11" db="EMBL/GenBank/DDBJ databases">
        <title>The macronuclear genome of Stentor coeruleus: a giant cell with tiny introns.</title>
        <authorList>
            <person name="Slabodnick M."/>
            <person name="Ruby J.G."/>
            <person name="Reiff S.B."/>
            <person name="Swart E.C."/>
            <person name="Gosai S."/>
            <person name="Prabakaran S."/>
            <person name="Witkowska E."/>
            <person name="Larue G.E."/>
            <person name="Fisher S."/>
            <person name="Freeman R.M."/>
            <person name="Gunawardena J."/>
            <person name="Chu W."/>
            <person name="Stover N.A."/>
            <person name="Gregory B.D."/>
            <person name="Nowacki M."/>
            <person name="Derisi J."/>
            <person name="Roy S.W."/>
            <person name="Marshall W.F."/>
            <person name="Sood P."/>
        </authorList>
    </citation>
    <scope>NUCLEOTIDE SEQUENCE [LARGE SCALE GENOMIC DNA]</scope>
    <source>
        <strain evidence="2">WM001</strain>
    </source>
</reference>
<dbReference type="AlphaFoldDB" id="A0A1R2CAF8"/>
<evidence type="ECO:0000313" key="2">
    <source>
        <dbReference type="EMBL" id="OMJ85987.1"/>
    </source>
</evidence>
<dbReference type="InterPro" id="IPR001683">
    <property type="entry name" value="PX_dom"/>
</dbReference>
<dbReference type="PANTHER" id="PTHR10555">
    <property type="entry name" value="SORTING NEXIN"/>
    <property type="match status" value="1"/>
</dbReference>
<dbReference type="Pfam" id="PF00787">
    <property type="entry name" value="PX"/>
    <property type="match status" value="1"/>
</dbReference>
<dbReference type="SMART" id="SM00312">
    <property type="entry name" value="PX"/>
    <property type="match status" value="1"/>
</dbReference>
<organism evidence="2 3">
    <name type="scientific">Stentor coeruleus</name>
    <dbReference type="NCBI Taxonomy" id="5963"/>
    <lineage>
        <taxon>Eukaryota</taxon>
        <taxon>Sar</taxon>
        <taxon>Alveolata</taxon>
        <taxon>Ciliophora</taxon>
        <taxon>Postciliodesmatophora</taxon>
        <taxon>Heterotrichea</taxon>
        <taxon>Heterotrichida</taxon>
        <taxon>Stentoridae</taxon>
        <taxon>Stentor</taxon>
    </lineage>
</organism>
<dbReference type="GO" id="GO:0035091">
    <property type="term" value="F:phosphatidylinositol binding"/>
    <property type="evidence" value="ECO:0007669"/>
    <property type="project" value="InterPro"/>
</dbReference>
<dbReference type="InterPro" id="IPR036871">
    <property type="entry name" value="PX_dom_sf"/>
</dbReference>
<protein>
    <recommendedName>
        <fullName evidence="1">PX domain-containing protein</fullName>
    </recommendedName>
</protein>
<evidence type="ECO:0000259" key="1">
    <source>
        <dbReference type="PROSITE" id="PS50195"/>
    </source>
</evidence>
<name>A0A1R2CAF8_9CILI</name>
<dbReference type="Proteomes" id="UP000187209">
    <property type="component" value="Unassembled WGS sequence"/>
</dbReference>
<evidence type="ECO:0000313" key="3">
    <source>
        <dbReference type="Proteomes" id="UP000187209"/>
    </source>
</evidence>
<gene>
    <name evidence="2" type="ORF">SteCoe_12554</name>
</gene>